<reference evidence="6 7" key="1">
    <citation type="submission" date="2021-03" db="EMBL/GenBank/DDBJ databases">
        <title>Novel species identification of genus Shewanella.</title>
        <authorList>
            <person name="Liu G."/>
            <person name="Zhang Q."/>
        </authorList>
    </citation>
    <scope>NUCLEOTIDE SEQUENCE [LARGE SCALE GENOMIC DNA]</scope>
    <source>
        <strain evidence="6 7">FJAT-52962</strain>
    </source>
</reference>
<dbReference type="Proteomes" id="UP000663207">
    <property type="component" value="Chromosome"/>
</dbReference>
<dbReference type="Gene3D" id="1.10.10.60">
    <property type="entry name" value="Homeodomain-like"/>
    <property type="match status" value="1"/>
</dbReference>
<evidence type="ECO:0000313" key="6">
    <source>
        <dbReference type="EMBL" id="QSX36190.1"/>
    </source>
</evidence>
<dbReference type="RefSeq" id="WP_207379602.1">
    <property type="nucleotide sequence ID" value="NZ_CP071502.1"/>
</dbReference>
<evidence type="ECO:0000256" key="4">
    <source>
        <dbReference type="PROSITE-ProRule" id="PRU00335"/>
    </source>
</evidence>
<feature type="domain" description="HTH tetR-type" evidence="5">
    <location>
        <begin position="5"/>
        <end position="65"/>
    </location>
</feature>
<dbReference type="PANTHER" id="PTHR47506:SF8">
    <property type="entry name" value="REPRESSOR OF PUTATIVE XENOBIOTIC REDUCTASE TETR FAMILY-RELATED"/>
    <property type="match status" value="1"/>
</dbReference>
<dbReference type="InterPro" id="IPR001647">
    <property type="entry name" value="HTH_TetR"/>
</dbReference>
<dbReference type="InterPro" id="IPR011075">
    <property type="entry name" value="TetR_C"/>
</dbReference>
<evidence type="ECO:0000256" key="3">
    <source>
        <dbReference type="ARBA" id="ARBA00023163"/>
    </source>
</evidence>
<dbReference type="PANTHER" id="PTHR47506">
    <property type="entry name" value="TRANSCRIPTIONAL REGULATORY PROTEIN"/>
    <property type="match status" value="1"/>
</dbReference>
<evidence type="ECO:0000313" key="7">
    <source>
        <dbReference type="Proteomes" id="UP000663207"/>
    </source>
</evidence>
<dbReference type="SUPFAM" id="SSF48498">
    <property type="entry name" value="Tetracyclin repressor-like, C-terminal domain"/>
    <property type="match status" value="1"/>
</dbReference>
<keyword evidence="7" id="KW-1185">Reference proteome</keyword>
<keyword evidence="3" id="KW-0804">Transcription</keyword>
<dbReference type="Pfam" id="PF00440">
    <property type="entry name" value="TetR_N"/>
    <property type="match status" value="1"/>
</dbReference>
<dbReference type="Gene3D" id="1.10.357.10">
    <property type="entry name" value="Tetracycline Repressor, domain 2"/>
    <property type="match status" value="1"/>
</dbReference>
<proteinExistence type="predicted"/>
<dbReference type="PROSITE" id="PS50977">
    <property type="entry name" value="HTH_TETR_2"/>
    <property type="match status" value="1"/>
</dbReference>
<dbReference type="Pfam" id="PF16925">
    <property type="entry name" value="TetR_C_13"/>
    <property type="match status" value="1"/>
</dbReference>
<dbReference type="InterPro" id="IPR023772">
    <property type="entry name" value="DNA-bd_HTH_TetR-type_CS"/>
</dbReference>
<sequence>MRTAEYDREQVLRQAMKAFMAKGFAKTSMQDLTRATGLHPGSIYCAFDNKRGLLLAALEQYQLDRGRQFEQFFSPSVPALTGLRAYLDNLVQECSSCESDKACLLTKTFNEVDEEDAEIRSLLCDSLRRWQQGLEQQFARAIAEGELAPDRDPALLAQYLVMGIYGLRTYAQAHPQGDTLAQLTERLYQDLCS</sequence>
<dbReference type="InterPro" id="IPR036271">
    <property type="entry name" value="Tet_transcr_reg_TetR-rel_C_sf"/>
</dbReference>
<gene>
    <name evidence="6" type="ORF">JYB85_12715</name>
</gene>
<evidence type="ECO:0000259" key="5">
    <source>
        <dbReference type="PROSITE" id="PS50977"/>
    </source>
</evidence>
<dbReference type="EMBL" id="CP071502">
    <property type="protein sequence ID" value="QSX36190.1"/>
    <property type="molecule type" value="Genomic_DNA"/>
</dbReference>
<accession>A0ABX7QYZ3</accession>
<evidence type="ECO:0000256" key="1">
    <source>
        <dbReference type="ARBA" id="ARBA00023015"/>
    </source>
</evidence>
<keyword evidence="2 4" id="KW-0238">DNA-binding</keyword>
<feature type="DNA-binding region" description="H-T-H motif" evidence="4">
    <location>
        <begin position="28"/>
        <end position="47"/>
    </location>
</feature>
<keyword evidence="1" id="KW-0805">Transcription regulation</keyword>
<dbReference type="PROSITE" id="PS01081">
    <property type="entry name" value="HTH_TETR_1"/>
    <property type="match status" value="1"/>
</dbReference>
<protein>
    <submittedName>
        <fullName evidence="6">TetR/AcrR family transcriptional regulator</fullName>
    </submittedName>
</protein>
<name>A0ABX7QYZ3_9GAMM</name>
<evidence type="ECO:0000256" key="2">
    <source>
        <dbReference type="ARBA" id="ARBA00023125"/>
    </source>
</evidence>
<organism evidence="6 7">
    <name type="scientific">Shewanella sedimentimangrovi</name>
    <dbReference type="NCBI Taxonomy" id="2814293"/>
    <lineage>
        <taxon>Bacteria</taxon>
        <taxon>Pseudomonadati</taxon>
        <taxon>Pseudomonadota</taxon>
        <taxon>Gammaproteobacteria</taxon>
        <taxon>Alteromonadales</taxon>
        <taxon>Shewanellaceae</taxon>
        <taxon>Shewanella</taxon>
    </lineage>
</organism>
<dbReference type="InterPro" id="IPR009057">
    <property type="entry name" value="Homeodomain-like_sf"/>
</dbReference>
<dbReference type="SUPFAM" id="SSF46689">
    <property type="entry name" value="Homeodomain-like"/>
    <property type="match status" value="1"/>
</dbReference>